<accession>A0A656HDN8</accession>
<dbReference type="RefSeq" id="WP_002708234.1">
    <property type="nucleotide sequence ID" value="NZ_JH651384.1"/>
</dbReference>
<dbReference type="Proteomes" id="UP000005317">
    <property type="component" value="Unassembled WGS sequence"/>
</dbReference>
<organism evidence="1 2">
    <name type="scientific">Thiothrix nivea (strain ATCC 35100 / DSM 5205 / JP2)</name>
    <dbReference type="NCBI Taxonomy" id="870187"/>
    <lineage>
        <taxon>Bacteria</taxon>
        <taxon>Pseudomonadati</taxon>
        <taxon>Pseudomonadota</taxon>
        <taxon>Gammaproteobacteria</taxon>
        <taxon>Thiotrichales</taxon>
        <taxon>Thiotrichaceae</taxon>
        <taxon>Thiothrix</taxon>
    </lineage>
</organism>
<dbReference type="AlphaFoldDB" id="A0A656HDN8"/>
<proteinExistence type="predicted"/>
<gene>
    <name evidence="1" type="ORF">Thini_1720</name>
</gene>
<dbReference type="EMBL" id="JH651384">
    <property type="protein sequence ID" value="EIJ34302.1"/>
    <property type="molecule type" value="Genomic_DNA"/>
</dbReference>
<protein>
    <submittedName>
        <fullName evidence="1">Prevent-host-death family protein</fullName>
    </submittedName>
</protein>
<sequence>MQTLLTRKTISMTELREPAKVFNQAGDSPVAILNRNQVIGYFVPVAAVENIQTRPAGLDAAKQAFAQQKERLAPALAYLRDK</sequence>
<reference evidence="2" key="1">
    <citation type="journal article" date="2011" name="Stand. Genomic Sci.">
        <title>Genome sequence of the filamentous, gliding Thiothrix nivea neotype strain (JP2(T)).</title>
        <authorList>
            <person name="Lapidus A."/>
            <person name="Nolan M."/>
            <person name="Lucas S."/>
            <person name="Glavina Del Rio T."/>
            <person name="Tice H."/>
            <person name="Cheng J.F."/>
            <person name="Tapia R."/>
            <person name="Han C."/>
            <person name="Goodwin L."/>
            <person name="Pitluck S."/>
            <person name="Liolios K."/>
            <person name="Pagani I."/>
            <person name="Ivanova N."/>
            <person name="Huntemann M."/>
            <person name="Mavromatis K."/>
            <person name="Mikhailova N."/>
            <person name="Pati A."/>
            <person name="Chen A."/>
            <person name="Palaniappan K."/>
            <person name="Land M."/>
            <person name="Brambilla E.M."/>
            <person name="Rohde M."/>
            <person name="Abt B."/>
            <person name="Verbarg S."/>
            <person name="Goker M."/>
            <person name="Bristow J."/>
            <person name="Eisen J.A."/>
            <person name="Markowitz V."/>
            <person name="Hugenholtz P."/>
            <person name="Kyrpides N.C."/>
            <person name="Klenk H.P."/>
            <person name="Woyke T."/>
        </authorList>
    </citation>
    <scope>NUCLEOTIDE SEQUENCE [LARGE SCALE GENOMIC DNA]</scope>
    <source>
        <strain evidence="2">ATCC 35100 / DSM 5205 / JP2</strain>
    </source>
</reference>
<name>A0A656HDN8_THINJ</name>
<evidence type="ECO:0000313" key="1">
    <source>
        <dbReference type="EMBL" id="EIJ34302.1"/>
    </source>
</evidence>
<evidence type="ECO:0000313" key="2">
    <source>
        <dbReference type="Proteomes" id="UP000005317"/>
    </source>
</evidence>
<keyword evidence="2" id="KW-1185">Reference proteome</keyword>